<dbReference type="Proteomes" id="UP000188184">
    <property type="component" value="Chromosome"/>
</dbReference>
<sequence>MTAEQLLIETLLSGSVFYHLLNKDSHRQYERSIVMHKTEKRHSDWNAAVNSVMTSAGFESVVRLS</sequence>
<gene>
    <name evidence="1" type="ORF">B0X71_00285</name>
</gene>
<evidence type="ECO:0000313" key="2">
    <source>
        <dbReference type="Proteomes" id="UP000188184"/>
    </source>
</evidence>
<organism evidence="1 2">
    <name type="scientific">Planococcus lenghuensis</name>
    <dbReference type="NCBI Taxonomy" id="2213202"/>
    <lineage>
        <taxon>Bacteria</taxon>
        <taxon>Bacillati</taxon>
        <taxon>Bacillota</taxon>
        <taxon>Bacilli</taxon>
        <taxon>Bacillales</taxon>
        <taxon>Caryophanaceae</taxon>
        <taxon>Planococcus</taxon>
    </lineage>
</organism>
<name>A0A1Q2KUC5_9BACL</name>
<accession>A0A1Q2KUC5</accession>
<reference evidence="1 2" key="1">
    <citation type="submission" date="2017-02" db="EMBL/GenBank/DDBJ databases">
        <title>The complete genomic sequence of a novel cold adapted crude oil-degrading bacterium Planococcus qaidamina Y42.</title>
        <authorList>
            <person name="Yang R."/>
        </authorList>
    </citation>
    <scope>NUCLEOTIDE SEQUENCE [LARGE SCALE GENOMIC DNA]</scope>
    <source>
        <strain evidence="1 2">Y42</strain>
    </source>
</reference>
<keyword evidence="2" id="KW-1185">Reference proteome</keyword>
<proteinExistence type="predicted"/>
<dbReference type="EMBL" id="CP019640">
    <property type="protein sequence ID" value="AQQ51724.1"/>
    <property type="molecule type" value="Genomic_DNA"/>
</dbReference>
<dbReference type="AlphaFoldDB" id="A0A1Q2KUC5"/>
<protein>
    <submittedName>
        <fullName evidence="1">Uncharacterized protein</fullName>
    </submittedName>
</protein>
<evidence type="ECO:0000313" key="1">
    <source>
        <dbReference type="EMBL" id="AQQ51724.1"/>
    </source>
</evidence>
<dbReference type="KEGG" id="pmar:B0X71_00285"/>